<proteinExistence type="inferred from homology"/>
<evidence type="ECO:0000256" key="4">
    <source>
        <dbReference type="ARBA" id="ARBA00022723"/>
    </source>
</evidence>
<name>A0A8H3NL24_9EURO</name>
<dbReference type="FunFam" id="2.60.120.330:FF:000036">
    <property type="entry name" value="Oxidoreductase, 2OG-Fe(II) oxygenase family"/>
    <property type="match status" value="1"/>
</dbReference>
<keyword evidence="3 9" id="KW-0812">Transmembrane</keyword>
<feature type="transmembrane region" description="Helical" evidence="9">
    <location>
        <begin position="89"/>
        <end position="106"/>
    </location>
</feature>
<keyword evidence="8 9" id="KW-0472">Membrane</keyword>
<evidence type="ECO:0000256" key="3">
    <source>
        <dbReference type="ARBA" id="ARBA00022692"/>
    </source>
</evidence>
<keyword evidence="4" id="KW-0479">Metal-binding</keyword>
<keyword evidence="6" id="KW-0560">Oxidoreductase</keyword>
<evidence type="ECO:0000256" key="1">
    <source>
        <dbReference type="ARBA" id="ARBA00004141"/>
    </source>
</evidence>
<evidence type="ECO:0000256" key="8">
    <source>
        <dbReference type="ARBA" id="ARBA00023136"/>
    </source>
</evidence>
<dbReference type="GO" id="GO:0016020">
    <property type="term" value="C:membrane"/>
    <property type="evidence" value="ECO:0007669"/>
    <property type="project" value="UniProtKB-SubCell"/>
</dbReference>
<dbReference type="PROSITE" id="PS51471">
    <property type="entry name" value="FE2OG_OXY"/>
    <property type="match status" value="1"/>
</dbReference>
<evidence type="ECO:0000256" key="5">
    <source>
        <dbReference type="ARBA" id="ARBA00022989"/>
    </source>
</evidence>
<dbReference type="InterPro" id="IPR005123">
    <property type="entry name" value="Oxoglu/Fe-dep_dioxygenase_dom"/>
</dbReference>
<dbReference type="InterPro" id="IPR027443">
    <property type="entry name" value="IPNS-like_sf"/>
</dbReference>
<evidence type="ECO:0000259" key="10">
    <source>
        <dbReference type="PROSITE" id="PS51471"/>
    </source>
</evidence>
<sequence>MSISAVPYREFIRQKEAEFFSLIDQGAISPWLFPHDFLVLIIPILVLLVPNNGQAWVVTLRRTTFGLVCSLAIKSLLYTRCLTGGGSVIGFYYVFVVIWTALLLLFKDVQNECFRVERSSKGTLYWQGYPDSMCHRLSWLLDMFSSLRGAGWNWRIPGLSPRPKISSEHQQTYTDGKELPQDAPSSTFLRTSFLRTARYYLVMDFLKVLTMLDPYFWGLIDAAPLYPLNRIYHFSPALLRLFRAVVTVLWIRTIMAYIASMVPLILSVAVTVCPALIKWTRIPLDALWLYPPLFGSFFNFKAVFDYGLEGWWGRRWHQAYRYAFSETARHVVPSNFENKDMTRFLRHSVAFLLSGLVHFCSVHTHFVPMDSAHVGALLFFMLQPLDTKPRFLSELRNAVVNVGFFYLIHTPIAPHVQQEFIEKSLAVFDLPLEKKLEIEMVNSKHFLGYSRLGAETTASKTDYREQFDFATELPAPGPDEPLYRNIRGPNQWPDETAIPGFRKAIEAYLAEIRPLAEAFKSFIAEALDLPSNALYPFFDQPPQHKLKLIKYPPPSSAAQAQGVGAHKDSEFLTFLLQATPHSGLEVQNKSGDWIPAPPLDGSLVVNIGRALEAVTGGVCTATTHRVNLQPENFVDADGKPLGPRFSFPVFQGMSLELCAEDIHLDIPAHIRELVKDQQVRSDAEATFNKAFHGKTGEGTLIHRITSHQDVGRRWYPELLEWALKERQGSH</sequence>
<dbReference type="Pfam" id="PF14226">
    <property type="entry name" value="DIOX_N"/>
    <property type="match status" value="1"/>
</dbReference>
<dbReference type="InterPro" id="IPR026992">
    <property type="entry name" value="DIOX_N"/>
</dbReference>
<organism evidence="11 12">
    <name type="scientific">Aspergillus udagawae</name>
    <dbReference type="NCBI Taxonomy" id="91492"/>
    <lineage>
        <taxon>Eukaryota</taxon>
        <taxon>Fungi</taxon>
        <taxon>Dikarya</taxon>
        <taxon>Ascomycota</taxon>
        <taxon>Pezizomycotina</taxon>
        <taxon>Eurotiomycetes</taxon>
        <taxon>Eurotiomycetidae</taxon>
        <taxon>Eurotiales</taxon>
        <taxon>Aspergillaceae</taxon>
        <taxon>Aspergillus</taxon>
        <taxon>Aspergillus subgen. Fumigati</taxon>
    </lineage>
</organism>
<feature type="domain" description="Fe2OG dioxygenase" evidence="10">
    <location>
        <begin position="541"/>
        <end position="653"/>
    </location>
</feature>
<comment type="subcellular location">
    <subcellularLocation>
        <location evidence="1">Membrane</location>
        <topology evidence="1">Multi-pass membrane protein</topology>
    </subcellularLocation>
</comment>
<dbReference type="Gene3D" id="2.60.120.330">
    <property type="entry name" value="B-lactam Antibiotic, Isopenicillin N Synthase, Chain"/>
    <property type="match status" value="1"/>
</dbReference>
<dbReference type="InterPro" id="IPR044861">
    <property type="entry name" value="IPNS-like_FE2OG_OXY"/>
</dbReference>
<dbReference type="SUPFAM" id="SSF51197">
    <property type="entry name" value="Clavaminate synthase-like"/>
    <property type="match status" value="1"/>
</dbReference>
<evidence type="ECO:0000313" key="12">
    <source>
        <dbReference type="Proteomes" id="UP000465221"/>
    </source>
</evidence>
<keyword evidence="7" id="KW-0408">Iron</keyword>
<dbReference type="Pfam" id="PF03171">
    <property type="entry name" value="2OG-FeII_Oxy"/>
    <property type="match status" value="1"/>
</dbReference>
<evidence type="ECO:0000256" key="6">
    <source>
        <dbReference type="ARBA" id="ARBA00023002"/>
    </source>
</evidence>
<evidence type="ECO:0000256" key="9">
    <source>
        <dbReference type="SAM" id="Phobius"/>
    </source>
</evidence>
<reference evidence="11 12" key="1">
    <citation type="submission" date="2020-01" db="EMBL/GenBank/DDBJ databases">
        <title>Draft genome sequence of Aspergillus udagawae IFM 46972.</title>
        <authorList>
            <person name="Takahashi H."/>
            <person name="Yaguchi T."/>
        </authorList>
    </citation>
    <scope>NUCLEOTIDE SEQUENCE [LARGE SCALE GENOMIC DNA]</scope>
    <source>
        <strain evidence="11 12">IFM 46972</strain>
    </source>
</reference>
<dbReference type="Proteomes" id="UP000465221">
    <property type="component" value="Unassembled WGS sequence"/>
</dbReference>
<protein>
    <recommendedName>
        <fullName evidence="10">Fe2OG dioxygenase domain-containing protein</fullName>
    </recommendedName>
</protein>
<feature type="transmembrane region" description="Helical" evidence="9">
    <location>
        <begin position="349"/>
        <end position="367"/>
    </location>
</feature>
<dbReference type="InterPro" id="IPR032805">
    <property type="entry name" value="Wax_synthase_dom"/>
</dbReference>
<dbReference type="EMBL" id="BLKC01000022">
    <property type="protein sequence ID" value="GFF34017.1"/>
    <property type="molecule type" value="Genomic_DNA"/>
</dbReference>
<dbReference type="PANTHER" id="PTHR10209">
    <property type="entry name" value="OXIDOREDUCTASE, 2OG-FE II OXYGENASE FAMILY PROTEIN"/>
    <property type="match status" value="1"/>
</dbReference>
<dbReference type="AlphaFoldDB" id="A0A8H3NL24"/>
<keyword evidence="5 9" id="KW-1133">Transmembrane helix</keyword>
<feature type="transmembrane region" description="Helical" evidence="9">
    <location>
        <begin position="258"/>
        <end position="277"/>
    </location>
</feature>
<accession>A0A8H3NL24</accession>
<comment type="similarity">
    <text evidence="2">Belongs to the iron/ascorbate-dependent oxidoreductase family.</text>
</comment>
<evidence type="ECO:0000256" key="7">
    <source>
        <dbReference type="ARBA" id="ARBA00023004"/>
    </source>
</evidence>
<evidence type="ECO:0000313" key="11">
    <source>
        <dbReference type="EMBL" id="GFF34017.1"/>
    </source>
</evidence>
<dbReference type="PANTHER" id="PTHR10209:SF812">
    <property type="entry name" value="2OG-FE(II) OXYGENASE FAMILY, PUTATIVE (AFU_ORTHOLOGUE AFUA_3G14880)-RELATED"/>
    <property type="match status" value="1"/>
</dbReference>
<evidence type="ECO:0000256" key="2">
    <source>
        <dbReference type="ARBA" id="ARBA00008056"/>
    </source>
</evidence>
<dbReference type="GO" id="GO:0046872">
    <property type="term" value="F:metal ion binding"/>
    <property type="evidence" value="ECO:0007669"/>
    <property type="project" value="UniProtKB-KW"/>
</dbReference>
<dbReference type="GO" id="GO:0044283">
    <property type="term" value="P:small molecule biosynthetic process"/>
    <property type="evidence" value="ECO:0007669"/>
    <property type="project" value="UniProtKB-ARBA"/>
</dbReference>
<dbReference type="GO" id="GO:0016491">
    <property type="term" value="F:oxidoreductase activity"/>
    <property type="evidence" value="ECO:0007669"/>
    <property type="project" value="UniProtKB-KW"/>
</dbReference>
<comment type="caution">
    <text evidence="11">The sequence shown here is derived from an EMBL/GenBank/DDBJ whole genome shotgun (WGS) entry which is preliminary data.</text>
</comment>
<dbReference type="Pfam" id="PF13813">
    <property type="entry name" value="MBOAT_2"/>
    <property type="match status" value="1"/>
</dbReference>
<gene>
    <name evidence="11" type="ORF">IFM46972_04084</name>
</gene>